<proteinExistence type="predicted"/>
<comment type="caution">
    <text evidence="10">The sequence shown here is derived from an EMBL/GenBank/DDBJ whole genome shotgun (WGS) entry which is preliminary data.</text>
</comment>
<dbReference type="AlphaFoldDB" id="A0A2P5A9L0"/>
<dbReference type="GO" id="GO:0016020">
    <property type="term" value="C:membrane"/>
    <property type="evidence" value="ECO:0007669"/>
    <property type="project" value="UniProtKB-SubCell"/>
</dbReference>
<dbReference type="PANTHER" id="PTHR48061:SF12">
    <property type="entry name" value="DISEASE RESISTANCE LIKE PROTEIN"/>
    <property type="match status" value="1"/>
</dbReference>
<gene>
    <name evidence="10" type="ORF">PanWU01x14_354510</name>
</gene>
<evidence type="ECO:0000256" key="8">
    <source>
        <dbReference type="ARBA" id="ARBA00023170"/>
    </source>
</evidence>
<dbReference type="InterPro" id="IPR001611">
    <property type="entry name" value="Leu-rich_rpt"/>
</dbReference>
<sequence length="138" mass="15213">MATKNLLVTTLELSNTGFFIDLPNLLRNSRSFSILLLSGCTIVGSLPQLLCNLTQLHSLDLSHNNLRGHIPWSIFSLQQLSFLDLSYNNFLGQLPKIHSNSTNNFSLYDSSVYAMGSTRSSLTTLSLSHNLLSGKIPS</sequence>
<evidence type="ECO:0000256" key="1">
    <source>
        <dbReference type="ARBA" id="ARBA00004479"/>
    </source>
</evidence>
<evidence type="ECO:0000256" key="9">
    <source>
        <dbReference type="ARBA" id="ARBA00023180"/>
    </source>
</evidence>
<reference evidence="11" key="1">
    <citation type="submission" date="2016-06" db="EMBL/GenBank/DDBJ databases">
        <title>Parallel loss of symbiosis genes in relatives of nitrogen-fixing non-legume Parasponia.</title>
        <authorList>
            <person name="Van Velzen R."/>
            <person name="Holmer R."/>
            <person name="Bu F."/>
            <person name="Rutten L."/>
            <person name="Van Zeijl A."/>
            <person name="Liu W."/>
            <person name="Santuari L."/>
            <person name="Cao Q."/>
            <person name="Sharma T."/>
            <person name="Shen D."/>
            <person name="Roswanjaya Y."/>
            <person name="Wardhani T."/>
            <person name="Kalhor M.S."/>
            <person name="Jansen J."/>
            <person name="Van den Hoogen J."/>
            <person name="Gungor B."/>
            <person name="Hartog M."/>
            <person name="Hontelez J."/>
            <person name="Verver J."/>
            <person name="Yang W.-C."/>
            <person name="Schijlen E."/>
            <person name="Repin R."/>
            <person name="Schilthuizen M."/>
            <person name="Schranz E."/>
            <person name="Heidstra R."/>
            <person name="Miyata K."/>
            <person name="Fedorova E."/>
            <person name="Kohlen W."/>
            <person name="Bisseling T."/>
            <person name="Smit S."/>
            <person name="Geurts R."/>
        </authorList>
    </citation>
    <scope>NUCLEOTIDE SEQUENCE [LARGE SCALE GENOMIC DNA]</scope>
    <source>
        <strain evidence="11">cv. WU1-14</strain>
    </source>
</reference>
<comment type="subcellular location">
    <subcellularLocation>
        <location evidence="1">Membrane</location>
        <topology evidence="1">Single-pass type I membrane protein</topology>
    </subcellularLocation>
</comment>
<evidence type="ECO:0000256" key="6">
    <source>
        <dbReference type="ARBA" id="ARBA00022989"/>
    </source>
</evidence>
<dbReference type="PANTHER" id="PTHR48061">
    <property type="entry name" value="LEUCINE-RICH REPEAT RECEPTOR PROTEIN KINASE EMS1-LIKE-RELATED"/>
    <property type="match status" value="1"/>
</dbReference>
<dbReference type="STRING" id="3476.A0A2P5A9L0"/>
<evidence type="ECO:0000313" key="10">
    <source>
        <dbReference type="EMBL" id="PON33227.1"/>
    </source>
</evidence>
<dbReference type="InterPro" id="IPR046956">
    <property type="entry name" value="RLP23-like"/>
</dbReference>
<keyword evidence="9" id="KW-0325">Glycoprotein</keyword>
<evidence type="ECO:0000313" key="11">
    <source>
        <dbReference type="Proteomes" id="UP000237105"/>
    </source>
</evidence>
<evidence type="ECO:0000256" key="4">
    <source>
        <dbReference type="ARBA" id="ARBA00022729"/>
    </source>
</evidence>
<evidence type="ECO:0000256" key="3">
    <source>
        <dbReference type="ARBA" id="ARBA00022692"/>
    </source>
</evidence>
<keyword evidence="8" id="KW-0675">Receptor</keyword>
<name>A0A2P5A9L0_PARAD</name>
<keyword evidence="6" id="KW-1133">Transmembrane helix</keyword>
<dbReference type="OrthoDB" id="676979at2759"/>
<dbReference type="SUPFAM" id="SSF52058">
    <property type="entry name" value="L domain-like"/>
    <property type="match status" value="1"/>
</dbReference>
<dbReference type="Proteomes" id="UP000237105">
    <property type="component" value="Unassembled WGS sequence"/>
</dbReference>
<dbReference type="Gene3D" id="3.80.10.10">
    <property type="entry name" value="Ribonuclease Inhibitor"/>
    <property type="match status" value="1"/>
</dbReference>
<keyword evidence="11" id="KW-1185">Reference proteome</keyword>
<accession>A0A2P5A9L0</accession>
<dbReference type="InterPro" id="IPR032675">
    <property type="entry name" value="LRR_dom_sf"/>
</dbReference>
<keyword evidence="7" id="KW-0472">Membrane</keyword>
<keyword evidence="5" id="KW-0677">Repeat</keyword>
<evidence type="ECO:0000256" key="5">
    <source>
        <dbReference type="ARBA" id="ARBA00022737"/>
    </source>
</evidence>
<organism evidence="10 11">
    <name type="scientific">Parasponia andersonii</name>
    <name type="common">Sponia andersonii</name>
    <dbReference type="NCBI Taxonomy" id="3476"/>
    <lineage>
        <taxon>Eukaryota</taxon>
        <taxon>Viridiplantae</taxon>
        <taxon>Streptophyta</taxon>
        <taxon>Embryophyta</taxon>
        <taxon>Tracheophyta</taxon>
        <taxon>Spermatophyta</taxon>
        <taxon>Magnoliopsida</taxon>
        <taxon>eudicotyledons</taxon>
        <taxon>Gunneridae</taxon>
        <taxon>Pentapetalae</taxon>
        <taxon>rosids</taxon>
        <taxon>fabids</taxon>
        <taxon>Rosales</taxon>
        <taxon>Cannabaceae</taxon>
        <taxon>Parasponia</taxon>
    </lineage>
</organism>
<keyword evidence="2" id="KW-0433">Leucine-rich repeat</keyword>
<protein>
    <submittedName>
        <fullName evidence="10">LRR domain containing protein</fullName>
    </submittedName>
</protein>
<dbReference type="Pfam" id="PF00560">
    <property type="entry name" value="LRR_1"/>
    <property type="match status" value="4"/>
</dbReference>
<dbReference type="EMBL" id="JXTB01000746">
    <property type="protein sequence ID" value="PON33227.1"/>
    <property type="molecule type" value="Genomic_DNA"/>
</dbReference>
<keyword evidence="3" id="KW-0812">Transmembrane</keyword>
<dbReference type="FunFam" id="3.80.10.10:FF:000041">
    <property type="entry name" value="LRR receptor-like serine/threonine-protein kinase ERECTA"/>
    <property type="match status" value="1"/>
</dbReference>
<evidence type="ECO:0000256" key="7">
    <source>
        <dbReference type="ARBA" id="ARBA00023136"/>
    </source>
</evidence>
<keyword evidence="4" id="KW-0732">Signal</keyword>
<evidence type="ECO:0000256" key="2">
    <source>
        <dbReference type="ARBA" id="ARBA00022614"/>
    </source>
</evidence>
<dbReference type="PRINTS" id="PR00019">
    <property type="entry name" value="LEURICHRPT"/>
</dbReference>